<dbReference type="AlphaFoldDB" id="L0AY49"/>
<dbReference type="KEGG" id="beq:BEWA_033380"/>
<keyword evidence="2" id="KW-1185">Reference proteome</keyword>
<evidence type="ECO:0000313" key="1">
    <source>
        <dbReference type="EMBL" id="AFZ80485.1"/>
    </source>
</evidence>
<name>L0AY49_THEEQ</name>
<protein>
    <submittedName>
        <fullName evidence="1">Uncharacterized protein</fullName>
    </submittedName>
</protein>
<organism evidence="1 2">
    <name type="scientific">Theileria equi strain WA</name>
    <dbReference type="NCBI Taxonomy" id="1537102"/>
    <lineage>
        <taxon>Eukaryota</taxon>
        <taxon>Sar</taxon>
        <taxon>Alveolata</taxon>
        <taxon>Apicomplexa</taxon>
        <taxon>Aconoidasida</taxon>
        <taxon>Piroplasmida</taxon>
        <taxon>Theileriidae</taxon>
        <taxon>Theileria</taxon>
    </lineage>
</organism>
<proteinExistence type="predicted"/>
<dbReference type="GeneID" id="15803757"/>
<reference evidence="1 2" key="1">
    <citation type="journal article" date="2012" name="BMC Genomics">
        <title>Comparative genomic analysis and phylogenetic position of Theileria equi.</title>
        <authorList>
            <person name="Kappmeyer L.S."/>
            <person name="Thiagarajan M."/>
            <person name="Herndon D.R."/>
            <person name="Ramsay J.D."/>
            <person name="Caler E."/>
            <person name="Djikeng A."/>
            <person name="Gillespie J.J."/>
            <person name="Lau A.O."/>
            <person name="Roalson E.H."/>
            <person name="Silva J.C."/>
            <person name="Silva M.G."/>
            <person name="Suarez C.E."/>
            <person name="Ueti M.W."/>
            <person name="Nene V.M."/>
            <person name="Mealey R.H."/>
            <person name="Knowles D.P."/>
            <person name="Brayton K.A."/>
        </authorList>
    </citation>
    <scope>NUCLEOTIDE SEQUENCE [LARGE SCALE GENOMIC DNA]</scope>
    <source>
        <strain evidence="1 2">WA</strain>
    </source>
</reference>
<accession>L0AY49</accession>
<dbReference type="EMBL" id="CP001669">
    <property type="protein sequence ID" value="AFZ80485.1"/>
    <property type="molecule type" value="Genomic_DNA"/>
</dbReference>
<sequence length="59" mass="6936">MKRYPNYSKKPIMLDIFDITKYTDGTLTKARSTHQSWLNLPNTSLDGEHVLNKEVQPNW</sequence>
<dbReference type="Proteomes" id="UP000031512">
    <property type="component" value="Chromosome 1"/>
</dbReference>
<dbReference type="RefSeq" id="XP_004830151.1">
    <property type="nucleotide sequence ID" value="XM_004830094.1"/>
</dbReference>
<dbReference type="VEuPathDB" id="PiroplasmaDB:BEWA_033380"/>
<evidence type="ECO:0000313" key="2">
    <source>
        <dbReference type="Proteomes" id="UP000031512"/>
    </source>
</evidence>
<dbReference type="OrthoDB" id="361245at2759"/>
<gene>
    <name evidence="1" type="ORF">BEWA_033380</name>
</gene>